<proteinExistence type="predicted"/>
<evidence type="ECO:0000256" key="1">
    <source>
        <dbReference type="SAM" id="Phobius"/>
    </source>
</evidence>
<keyword evidence="3" id="KW-1185">Reference proteome</keyword>
<dbReference type="InterPro" id="IPR018681">
    <property type="entry name" value="DUF2165_transmembrane"/>
</dbReference>
<feature type="transmembrane region" description="Helical" evidence="1">
    <location>
        <begin position="68"/>
        <end position="96"/>
    </location>
</feature>
<comment type="caution">
    <text evidence="2">The sequence shown here is derived from an EMBL/GenBank/DDBJ whole genome shotgun (WGS) entry which is preliminary data.</text>
</comment>
<sequence length="179" mass="19007">MLARFGGLNAVLTALTAVTALYFALVVFGNVTDFGTNHAFVRHVLAMDTTFGDPDVTWRAITDPALVLAAYLCVIVWEAATAVVLVVAAGSWLAVLAGRSTADSARRWSSLGWTMAVLLFGGGFIVIGGEWFQMWQSEDWNGLQAAMQNFLVAGVGLILVHLPGPPAARPGPHAEQRPG</sequence>
<feature type="transmembrane region" description="Helical" evidence="1">
    <location>
        <begin position="108"/>
        <end position="128"/>
    </location>
</feature>
<protein>
    <submittedName>
        <fullName evidence="2">Putative small integral membrane protein</fullName>
    </submittedName>
</protein>
<name>A0A2P8CR80_9ACTN</name>
<dbReference type="OrthoDB" id="7618855at2"/>
<organism evidence="2 3">
    <name type="scientific">Murinocardiopsis flavida</name>
    <dbReference type="NCBI Taxonomy" id="645275"/>
    <lineage>
        <taxon>Bacteria</taxon>
        <taxon>Bacillati</taxon>
        <taxon>Actinomycetota</taxon>
        <taxon>Actinomycetes</taxon>
        <taxon>Streptosporangiales</taxon>
        <taxon>Nocardiopsidaceae</taxon>
        <taxon>Murinocardiopsis</taxon>
    </lineage>
</organism>
<gene>
    <name evidence="2" type="ORF">CLV63_13128</name>
</gene>
<dbReference type="RefSeq" id="WP_106586531.1">
    <property type="nucleotide sequence ID" value="NZ_PYGA01000031.1"/>
</dbReference>
<dbReference type="AlphaFoldDB" id="A0A2P8CR80"/>
<keyword evidence="1" id="KW-0812">Transmembrane</keyword>
<reference evidence="2 3" key="1">
    <citation type="submission" date="2018-03" db="EMBL/GenBank/DDBJ databases">
        <title>Genomic Encyclopedia of Archaeal and Bacterial Type Strains, Phase II (KMG-II): from individual species to whole genera.</title>
        <authorList>
            <person name="Goeker M."/>
        </authorList>
    </citation>
    <scope>NUCLEOTIDE SEQUENCE [LARGE SCALE GENOMIC DNA]</scope>
    <source>
        <strain evidence="2 3">DSM 45312</strain>
    </source>
</reference>
<feature type="transmembrane region" description="Helical" evidence="1">
    <location>
        <begin position="140"/>
        <end position="160"/>
    </location>
</feature>
<evidence type="ECO:0000313" key="3">
    <source>
        <dbReference type="Proteomes" id="UP000240542"/>
    </source>
</evidence>
<dbReference type="EMBL" id="PYGA01000031">
    <property type="protein sequence ID" value="PSK87475.1"/>
    <property type="molecule type" value="Genomic_DNA"/>
</dbReference>
<accession>A0A2P8CR80</accession>
<dbReference type="Proteomes" id="UP000240542">
    <property type="component" value="Unassembled WGS sequence"/>
</dbReference>
<keyword evidence="1" id="KW-0472">Membrane</keyword>
<evidence type="ECO:0000313" key="2">
    <source>
        <dbReference type="EMBL" id="PSK87475.1"/>
    </source>
</evidence>
<dbReference type="Pfam" id="PF09933">
    <property type="entry name" value="DUF2165"/>
    <property type="match status" value="1"/>
</dbReference>
<feature type="transmembrane region" description="Helical" evidence="1">
    <location>
        <begin position="7"/>
        <end position="28"/>
    </location>
</feature>
<keyword evidence="1" id="KW-1133">Transmembrane helix</keyword>